<dbReference type="SUPFAM" id="SSF52172">
    <property type="entry name" value="CheY-like"/>
    <property type="match status" value="1"/>
</dbReference>
<reference evidence="4 5" key="1">
    <citation type="submission" date="2021-04" db="EMBL/GenBank/DDBJ databases">
        <title>Magnetospirillum sulfuroxidans sp. nov., a facultative chemolithoautotrophic sulfur-oxidizing alphaproteobacterium isolated from freshwater sediment and proposals for Paramagetospirillum gen. nov., and Magnetospirillaceae fam. nov.</title>
        <authorList>
            <person name="Koziaeva V."/>
            <person name="Geelhoed J.S."/>
            <person name="Sorokin D.Y."/>
            <person name="Grouzdev D.S."/>
        </authorList>
    </citation>
    <scope>NUCLEOTIDE SEQUENCE [LARGE SCALE GENOMIC DNA]</scope>
    <source>
        <strain evidence="4 5">J10</strain>
    </source>
</reference>
<dbReference type="SMART" id="SM00448">
    <property type="entry name" value="REC"/>
    <property type="match status" value="1"/>
</dbReference>
<accession>A0ABS5ICE6</accession>
<keyword evidence="1 2" id="KW-0597">Phosphoprotein</keyword>
<evidence type="ECO:0000259" key="3">
    <source>
        <dbReference type="PROSITE" id="PS50110"/>
    </source>
</evidence>
<comment type="caution">
    <text evidence="4">The sequence shown here is derived from an EMBL/GenBank/DDBJ whole genome shotgun (WGS) entry which is preliminary data.</text>
</comment>
<proteinExistence type="predicted"/>
<evidence type="ECO:0000313" key="4">
    <source>
        <dbReference type="EMBL" id="MBR9972097.1"/>
    </source>
</evidence>
<dbReference type="InterPro" id="IPR011006">
    <property type="entry name" value="CheY-like_superfamily"/>
</dbReference>
<evidence type="ECO:0000256" key="1">
    <source>
        <dbReference type="ARBA" id="ARBA00022553"/>
    </source>
</evidence>
<dbReference type="Pfam" id="PF00072">
    <property type="entry name" value="Response_reg"/>
    <property type="match status" value="1"/>
</dbReference>
<feature type="domain" description="Response regulatory" evidence="3">
    <location>
        <begin position="6"/>
        <end position="123"/>
    </location>
</feature>
<dbReference type="InterPro" id="IPR001789">
    <property type="entry name" value="Sig_transdc_resp-reg_receiver"/>
</dbReference>
<sequence length="128" mass="14632">MTPFRTILLVEDSPLTRRMIRQMLEQHGGFVVEEAIDGQDALKRLATTRVDVVLSDLHMMPMDGQGLRDSIRAQAELSHLPFIMMTGQHCPEAIRRTVDDQGSHYLAKPFSREQLFQTLERTMPRQAA</sequence>
<keyword evidence="5" id="KW-1185">Reference proteome</keyword>
<dbReference type="PROSITE" id="PS50110">
    <property type="entry name" value="RESPONSE_REGULATORY"/>
    <property type="match status" value="1"/>
</dbReference>
<evidence type="ECO:0000256" key="2">
    <source>
        <dbReference type="PROSITE-ProRule" id="PRU00169"/>
    </source>
</evidence>
<name>A0ABS5ICE6_9PROT</name>
<dbReference type="Gene3D" id="3.40.50.2300">
    <property type="match status" value="1"/>
</dbReference>
<organism evidence="4 5">
    <name type="scientific">Magnetospirillum sulfuroxidans</name>
    <dbReference type="NCBI Taxonomy" id="611300"/>
    <lineage>
        <taxon>Bacteria</taxon>
        <taxon>Pseudomonadati</taxon>
        <taxon>Pseudomonadota</taxon>
        <taxon>Alphaproteobacteria</taxon>
        <taxon>Rhodospirillales</taxon>
        <taxon>Rhodospirillaceae</taxon>
        <taxon>Magnetospirillum</taxon>
    </lineage>
</organism>
<evidence type="ECO:0000313" key="5">
    <source>
        <dbReference type="Proteomes" id="UP000680714"/>
    </source>
</evidence>
<protein>
    <submittedName>
        <fullName evidence="4">Response regulator</fullName>
    </submittedName>
</protein>
<gene>
    <name evidence="4" type="ORF">KEC16_10245</name>
</gene>
<feature type="modified residue" description="4-aspartylphosphate" evidence="2">
    <location>
        <position position="56"/>
    </location>
</feature>
<dbReference type="RefSeq" id="WP_211548519.1">
    <property type="nucleotide sequence ID" value="NZ_JAGTUF010000008.1"/>
</dbReference>
<dbReference type="PANTHER" id="PTHR44591:SF23">
    <property type="entry name" value="CHEY SUBFAMILY"/>
    <property type="match status" value="1"/>
</dbReference>
<dbReference type="Proteomes" id="UP000680714">
    <property type="component" value="Unassembled WGS sequence"/>
</dbReference>
<dbReference type="PANTHER" id="PTHR44591">
    <property type="entry name" value="STRESS RESPONSE REGULATOR PROTEIN 1"/>
    <property type="match status" value="1"/>
</dbReference>
<dbReference type="EMBL" id="JAGTUF010000008">
    <property type="protein sequence ID" value="MBR9972097.1"/>
    <property type="molecule type" value="Genomic_DNA"/>
</dbReference>
<dbReference type="InterPro" id="IPR050595">
    <property type="entry name" value="Bact_response_regulator"/>
</dbReference>